<dbReference type="InterPro" id="IPR016186">
    <property type="entry name" value="C-type_lectin-like/link_sf"/>
</dbReference>
<dbReference type="PANTHER" id="PTHR45710">
    <property type="entry name" value="C-TYPE LECTIN DOMAIN-CONTAINING PROTEIN 180"/>
    <property type="match status" value="1"/>
</dbReference>
<dbReference type="GO" id="GO:0005886">
    <property type="term" value="C:plasma membrane"/>
    <property type="evidence" value="ECO:0007669"/>
    <property type="project" value="UniProtKB-SubCell"/>
</dbReference>
<dbReference type="Pfam" id="PF00059">
    <property type="entry name" value="Lectin_C"/>
    <property type="match status" value="1"/>
</dbReference>
<evidence type="ECO:0000256" key="1">
    <source>
        <dbReference type="ARBA" id="ARBA00004401"/>
    </source>
</evidence>
<dbReference type="SUPFAM" id="SSF56436">
    <property type="entry name" value="C-type lectin-like"/>
    <property type="match status" value="1"/>
</dbReference>
<comment type="caution">
    <text evidence="3">The sequence shown here is derived from an EMBL/GenBank/DDBJ whole genome shotgun (WGS) entry which is preliminary data.</text>
</comment>
<dbReference type="AlphaFoldDB" id="A0A7K6DZX6"/>
<accession>A0A7K6DZX6</accession>
<feature type="domain" description="C-type lectin" evidence="2">
    <location>
        <begin position="8"/>
        <end position="109"/>
    </location>
</feature>
<evidence type="ECO:0000313" key="3">
    <source>
        <dbReference type="EMBL" id="NWV31897.1"/>
    </source>
</evidence>
<dbReference type="InterPro" id="IPR050828">
    <property type="entry name" value="C-type_lectin/matrix_domain"/>
</dbReference>
<gene>
    <name evidence="3" type="primary">Cd69_0</name>
    <name evidence="3" type="ORF">GRAPIC_R02920</name>
</gene>
<evidence type="ECO:0000313" key="4">
    <source>
        <dbReference type="Proteomes" id="UP000575029"/>
    </source>
</evidence>
<name>A0A7K6DZX6_9PASS</name>
<reference evidence="3 4" key="1">
    <citation type="submission" date="2019-09" db="EMBL/GenBank/DDBJ databases">
        <title>Bird 10,000 Genomes (B10K) Project - Family phase.</title>
        <authorList>
            <person name="Zhang G."/>
        </authorList>
    </citation>
    <scope>NUCLEOTIDE SEQUENCE [LARGE SCALE GENOMIC DNA]</scope>
    <source>
        <strain evidence="3">B10K-DU-029-50</strain>
        <tissue evidence="3">Heart</tissue>
    </source>
</reference>
<evidence type="ECO:0000259" key="2">
    <source>
        <dbReference type="PROSITE" id="PS50041"/>
    </source>
</evidence>
<protein>
    <submittedName>
        <fullName evidence="3">CD69 protein</fullName>
    </submittedName>
</protein>
<keyword evidence="4" id="KW-1185">Reference proteome</keyword>
<dbReference type="Gene3D" id="3.10.100.10">
    <property type="entry name" value="Mannose-Binding Protein A, subunit A"/>
    <property type="match status" value="1"/>
</dbReference>
<dbReference type="InterPro" id="IPR001304">
    <property type="entry name" value="C-type_lectin-like"/>
</dbReference>
<dbReference type="PANTHER" id="PTHR45710:SF26">
    <property type="entry name" value="RH26557P"/>
    <property type="match status" value="1"/>
</dbReference>
<dbReference type="SMART" id="SM00034">
    <property type="entry name" value="CLECT"/>
    <property type="match status" value="1"/>
</dbReference>
<organism evidence="3 4">
    <name type="scientific">Grantiella picta</name>
    <dbReference type="NCBI Taxonomy" id="266360"/>
    <lineage>
        <taxon>Eukaryota</taxon>
        <taxon>Metazoa</taxon>
        <taxon>Chordata</taxon>
        <taxon>Craniata</taxon>
        <taxon>Vertebrata</taxon>
        <taxon>Euteleostomi</taxon>
        <taxon>Archelosauria</taxon>
        <taxon>Archosauria</taxon>
        <taxon>Dinosauria</taxon>
        <taxon>Saurischia</taxon>
        <taxon>Theropoda</taxon>
        <taxon>Coelurosauria</taxon>
        <taxon>Aves</taxon>
        <taxon>Neognathae</taxon>
        <taxon>Neoaves</taxon>
        <taxon>Telluraves</taxon>
        <taxon>Australaves</taxon>
        <taxon>Passeriformes</taxon>
        <taxon>Meliphagoidea</taxon>
        <taxon>Meliphagidae</taxon>
        <taxon>Grantiella</taxon>
    </lineage>
</organism>
<feature type="non-terminal residue" evidence="3">
    <location>
        <position position="1"/>
    </location>
</feature>
<feature type="non-terminal residue" evidence="3">
    <location>
        <position position="115"/>
    </location>
</feature>
<dbReference type="EMBL" id="VZRM01001108">
    <property type="protein sequence ID" value="NWV31897.1"/>
    <property type="molecule type" value="Genomic_DNA"/>
</dbReference>
<dbReference type="PROSITE" id="PS50041">
    <property type="entry name" value="C_TYPE_LECTIN_2"/>
    <property type="match status" value="1"/>
</dbReference>
<comment type="subcellular location">
    <subcellularLocation>
        <location evidence="1">Cell membrane</location>
        <topology evidence="1">Single-pass type II membrane protein</topology>
    </subcellularLocation>
</comment>
<proteinExistence type="predicted"/>
<dbReference type="Proteomes" id="UP000575029">
    <property type="component" value="Unassembled WGS sequence"/>
</dbReference>
<sequence>CPHGWVGYNGICYFLSRDHLIWDQAQARCSELGASLAVLKDWEMEFLFCLSRNDHYWLGLHRQGQRLQWVDGSNFSSSVRVLGNAPCVFMAENRLRSGICLNKMPYICSRPQTRL</sequence>
<dbReference type="InterPro" id="IPR016187">
    <property type="entry name" value="CTDL_fold"/>
</dbReference>